<dbReference type="AlphaFoldDB" id="A0AAE3E6K5"/>
<evidence type="ECO:0000256" key="13">
    <source>
        <dbReference type="SAM" id="Phobius"/>
    </source>
</evidence>
<evidence type="ECO:0000313" key="15">
    <source>
        <dbReference type="Proteomes" id="UP001198182"/>
    </source>
</evidence>
<evidence type="ECO:0000256" key="9">
    <source>
        <dbReference type="ARBA" id="ARBA00022989"/>
    </source>
</evidence>
<accession>A0AAE3E6K5</accession>
<evidence type="ECO:0000256" key="11">
    <source>
        <dbReference type="ARBA" id="ARBA00023136"/>
    </source>
</evidence>
<dbReference type="PIRSF" id="PIRSF006603">
    <property type="entry name" value="DinF"/>
    <property type="match status" value="1"/>
</dbReference>
<comment type="function">
    <text evidence="1">Multidrug efflux pump.</text>
</comment>
<dbReference type="PANTHER" id="PTHR43298">
    <property type="entry name" value="MULTIDRUG RESISTANCE PROTEIN NORM-RELATED"/>
    <property type="match status" value="1"/>
</dbReference>
<dbReference type="InterPro" id="IPR002528">
    <property type="entry name" value="MATE_fam"/>
</dbReference>
<keyword evidence="10" id="KW-0406">Ion transport</keyword>
<gene>
    <name evidence="14" type="ORF">LKD81_00250</name>
</gene>
<evidence type="ECO:0000256" key="3">
    <source>
        <dbReference type="ARBA" id="ARBA00010199"/>
    </source>
</evidence>
<feature type="transmembrane region" description="Helical" evidence="13">
    <location>
        <begin position="190"/>
        <end position="213"/>
    </location>
</feature>
<evidence type="ECO:0000256" key="5">
    <source>
        <dbReference type="ARBA" id="ARBA00022448"/>
    </source>
</evidence>
<evidence type="ECO:0000256" key="12">
    <source>
        <dbReference type="ARBA" id="ARBA00031636"/>
    </source>
</evidence>
<dbReference type="InterPro" id="IPR048279">
    <property type="entry name" value="MdtK-like"/>
</dbReference>
<name>A0AAE3E6K5_9FIRM</name>
<feature type="transmembrane region" description="Helical" evidence="13">
    <location>
        <begin position="167"/>
        <end position="184"/>
    </location>
</feature>
<dbReference type="PANTHER" id="PTHR43298:SF2">
    <property type="entry name" value="FMN_FAD EXPORTER YEEO-RELATED"/>
    <property type="match status" value="1"/>
</dbReference>
<dbReference type="InterPro" id="IPR050222">
    <property type="entry name" value="MATE_MdtK"/>
</dbReference>
<dbReference type="GO" id="GO:0005886">
    <property type="term" value="C:plasma membrane"/>
    <property type="evidence" value="ECO:0007669"/>
    <property type="project" value="UniProtKB-SubCell"/>
</dbReference>
<reference evidence="14" key="1">
    <citation type="submission" date="2021-10" db="EMBL/GenBank/DDBJ databases">
        <title>Anaerobic single-cell dispensing facilitates the cultivation of human gut bacteria.</title>
        <authorList>
            <person name="Afrizal A."/>
        </authorList>
    </citation>
    <scope>NUCLEOTIDE SEQUENCE</scope>
    <source>
        <strain evidence="14">CLA-AA-H215</strain>
    </source>
</reference>
<feature type="transmembrane region" description="Helical" evidence="13">
    <location>
        <begin position="12"/>
        <end position="36"/>
    </location>
</feature>
<dbReference type="NCBIfam" id="TIGR00797">
    <property type="entry name" value="matE"/>
    <property type="match status" value="1"/>
</dbReference>
<feature type="transmembrane region" description="Helical" evidence="13">
    <location>
        <begin position="48"/>
        <end position="75"/>
    </location>
</feature>
<keyword evidence="9 13" id="KW-1133">Transmembrane helix</keyword>
<feature type="transmembrane region" description="Helical" evidence="13">
    <location>
        <begin position="96"/>
        <end position="116"/>
    </location>
</feature>
<dbReference type="GO" id="GO:0006811">
    <property type="term" value="P:monoatomic ion transport"/>
    <property type="evidence" value="ECO:0007669"/>
    <property type="project" value="UniProtKB-KW"/>
</dbReference>
<evidence type="ECO:0000256" key="4">
    <source>
        <dbReference type="ARBA" id="ARBA00020268"/>
    </source>
</evidence>
<sequence length="442" mass="46803">MKKEMLTELKPQIMLVWKLSLPAILTQITTIAMQYIDSSMVGALGANASASIGLVSSSTWMFGGVTNAVSAGFSVQTSYALGGNHEAEARNIIRHGLLTALVLSLLLCLLGTSISGRLPVWLGGDAAICPDASDYFFIYSLMIPFSQLVSISSAFLQCCGDMLTPSILNAAMCILDVIFNALLIPRFGVAGAGMGTALACAVISLLMLWCCCIHNPQIRLNRREKYSFEPEILLRAFKIGVPVGVQDVAMSGALVAATAIIAPLGATAIAANSFAVTAEALCYMPGYGIGAAAAVLVGRQIGAGEPVLAKRYGNISTAMGAILMGITGLLMMLLCPAVFRMLTPVPEVQELAVKVLRLELLAEPLYGVSIVAAGALRGAGDTLIPSLMNLGSIWIIRLGLAHFLVPALGLPGMWIAMAIELCCRGLMMRFRQSTSRYYFQKK</sequence>
<evidence type="ECO:0000256" key="7">
    <source>
        <dbReference type="ARBA" id="ARBA00022475"/>
    </source>
</evidence>
<organism evidence="14 15">
    <name type="scientific">Hominifimenecus microfluidus</name>
    <dbReference type="NCBI Taxonomy" id="2885348"/>
    <lineage>
        <taxon>Bacteria</taxon>
        <taxon>Bacillati</taxon>
        <taxon>Bacillota</taxon>
        <taxon>Clostridia</taxon>
        <taxon>Lachnospirales</taxon>
        <taxon>Lachnospiraceae</taxon>
        <taxon>Hominifimenecus</taxon>
    </lineage>
</organism>
<feature type="transmembrane region" description="Helical" evidence="13">
    <location>
        <begin position="136"/>
        <end position="155"/>
    </location>
</feature>
<evidence type="ECO:0000256" key="1">
    <source>
        <dbReference type="ARBA" id="ARBA00003408"/>
    </source>
</evidence>
<protein>
    <recommendedName>
        <fullName evidence="4">Probable multidrug resistance protein NorM</fullName>
    </recommendedName>
    <alternativeName>
        <fullName evidence="12">Multidrug-efflux transporter</fullName>
    </alternativeName>
</protein>
<keyword evidence="11 13" id="KW-0472">Membrane</keyword>
<dbReference type="RefSeq" id="WP_308452267.1">
    <property type="nucleotide sequence ID" value="NZ_JAJEQR010000001.1"/>
</dbReference>
<keyword evidence="8 13" id="KW-0812">Transmembrane</keyword>
<dbReference type="Proteomes" id="UP001198182">
    <property type="component" value="Unassembled WGS sequence"/>
</dbReference>
<evidence type="ECO:0000256" key="8">
    <source>
        <dbReference type="ARBA" id="ARBA00022692"/>
    </source>
</evidence>
<keyword evidence="5" id="KW-0813">Transport</keyword>
<comment type="subcellular location">
    <subcellularLocation>
        <location evidence="2">Cell membrane</location>
        <topology evidence="2">Multi-pass membrane protein</topology>
    </subcellularLocation>
</comment>
<feature type="transmembrane region" description="Helical" evidence="13">
    <location>
        <begin position="318"/>
        <end position="339"/>
    </location>
</feature>
<dbReference type="EMBL" id="JAJEQR010000001">
    <property type="protein sequence ID" value="MCC2229431.1"/>
    <property type="molecule type" value="Genomic_DNA"/>
</dbReference>
<dbReference type="GO" id="GO:0015297">
    <property type="term" value="F:antiporter activity"/>
    <property type="evidence" value="ECO:0007669"/>
    <property type="project" value="UniProtKB-KW"/>
</dbReference>
<feature type="transmembrane region" description="Helical" evidence="13">
    <location>
        <begin position="394"/>
        <end position="419"/>
    </location>
</feature>
<dbReference type="CDD" id="cd13137">
    <property type="entry name" value="MATE_NorM_like"/>
    <property type="match status" value="1"/>
</dbReference>
<keyword evidence="6" id="KW-0050">Antiport</keyword>
<evidence type="ECO:0000256" key="2">
    <source>
        <dbReference type="ARBA" id="ARBA00004651"/>
    </source>
</evidence>
<dbReference type="Pfam" id="PF01554">
    <property type="entry name" value="MatE"/>
    <property type="match status" value="2"/>
</dbReference>
<keyword evidence="7" id="KW-1003">Cell membrane</keyword>
<evidence type="ECO:0000256" key="10">
    <source>
        <dbReference type="ARBA" id="ARBA00023065"/>
    </source>
</evidence>
<evidence type="ECO:0000256" key="6">
    <source>
        <dbReference type="ARBA" id="ARBA00022449"/>
    </source>
</evidence>
<comment type="similarity">
    <text evidence="3">Belongs to the multi antimicrobial extrusion (MATE) (TC 2.A.66.1) family.</text>
</comment>
<dbReference type="GO" id="GO:0042910">
    <property type="term" value="F:xenobiotic transmembrane transporter activity"/>
    <property type="evidence" value="ECO:0007669"/>
    <property type="project" value="InterPro"/>
</dbReference>
<evidence type="ECO:0000313" key="14">
    <source>
        <dbReference type="EMBL" id="MCC2229431.1"/>
    </source>
</evidence>
<keyword evidence="15" id="KW-1185">Reference proteome</keyword>
<proteinExistence type="inferred from homology"/>
<comment type="caution">
    <text evidence="14">The sequence shown here is derived from an EMBL/GenBank/DDBJ whole genome shotgun (WGS) entry which is preliminary data.</text>
</comment>